<dbReference type="GO" id="GO:0000139">
    <property type="term" value="C:Golgi membrane"/>
    <property type="evidence" value="ECO:0007669"/>
    <property type="project" value="TreeGrafter"/>
</dbReference>
<evidence type="ECO:0000256" key="1">
    <source>
        <dbReference type="ARBA" id="ARBA00004141"/>
    </source>
</evidence>
<dbReference type="GO" id="GO:0005789">
    <property type="term" value="C:endoplasmic reticulum membrane"/>
    <property type="evidence" value="ECO:0007669"/>
    <property type="project" value="TreeGrafter"/>
</dbReference>
<evidence type="ECO:0000256" key="4">
    <source>
        <dbReference type="ARBA" id="ARBA00022692"/>
    </source>
</evidence>
<protein>
    <submittedName>
        <fullName evidence="9">Uncharacterized protein</fullName>
    </submittedName>
</protein>
<keyword evidence="4 8" id="KW-0812">Transmembrane</keyword>
<feature type="compositionally biased region" description="Low complexity" evidence="7">
    <location>
        <begin position="1"/>
        <end position="12"/>
    </location>
</feature>
<comment type="caution">
    <text evidence="9">The sequence shown here is derived from an EMBL/GenBank/DDBJ whole genome shotgun (WGS) entry which is preliminary data.</text>
</comment>
<evidence type="ECO:0000256" key="8">
    <source>
        <dbReference type="SAM" id="Phobius"/>
    </source>
</evidence>
<comment type="subcellular location">
    <subcellularLocation>
        <location evidence="1">Membrane</location>
        <topology evidence="1">Multi-pass membrane protein</topology>
    </subcellularLocation>
</comment>
<comment type="similarity">
    <text evidence="2">Belongs to the nucleotide-sugar transporter family. UDP-galactose:UMP antiporter (TC 2.A.7.11) subfamily.</text>
</comment>
<dbReference type="GO" id="GO:0046964">
    <property type="term" value="F:3'-phosphoadenosine 5'-phosphosulfate transmembrane transporter activity"/>
    <property type="evidence" value="ECO:0007669"/>
    <property type="project" value="TreeGrafter"/>
</dbReference>
<dbReference type="PANTHER" id="PTHR10778:SF13">
    <property type="entry name" value="ADENOSINE 3'-PHOSPHO 5'-PHOSPHOSULFATE TRANSPORTER 1"/>
    <property type="match status" value="1"/>
</dbReference>
<dbReference type="EMBL" id="BMAR01000026">
    <property type="protein sequence ID" value="GFR48853.1"/>
    <property type="molecule type" value="Genomic_DNA"/>
</dbReference>
<feature type="region of interest" description="Disordered" evidence="7">
    <location>
        <begin position="1"/>
        <end position="38"/>
    </location>
</feature>
<feature type="transmembrane region" description="Helical" evidence="8">
    <location>
        <begin position="275"/>
        <end position="293"/>
    </location>
</feature>
<feature type="transmembrane region" description="Helical" evidence="8">
    <location>
        <begin position="347"/>
        <end position="365"/>
    </location>
</feature>
<feature type="compositionally biased region" description="Low complexity" evidence="7">
    <location>
        <begin position="462"/>
        <end position="477"/>
    </location>
</feature>
<feature type="transmembrane region" description="Helical" evidence="8">
    <location>
        <begin position="402"/>
        <end position="420"/>
    </location>
</feature>
<sequence>MDRSGLLGLSGSPYGVHSGPQPRYPLPRKSPKPSSISQQQTQGSVWFGALCANKDVVTDILGVIVVTGALLVYGLLQERIMTFGFGARGEVFEHSIFLVLCNRLVTVVLAGAYLLASRTATAPAAPLMSYAAVSMTNVIATACQYEALRYVSFAVQTLAKSAKALPVMLWSGVYMRKRYRLSEYLHAASITAGCCVFILTGHVHSRVAHHAAGAAATAAAAAAVASGATGTAAAAGGGGGVAAGISSLARGLLWGASTSGAAGAVVGGGSGGGRLLLFAGGGLMALYLLVDGLTSTWQDAMFKGYAVNVCDQVLYTTCFSMLLSLVGCIATQQLVPALAFLARNPDAILWITALSVASAAVQLVISWTIKRYGAVVFATIMTTRQFFSILLSSVVFMTPLTAGQWAGTVIVFGAIYYKALQRCRERQQLHAMHASWREDDFRCGDTCPEKAPLLHPPEHRSASASSASASASASGSSLLPLQTSADIRGSRGALGGGAEERRITSEQQV</sequence>
<evidence type="ECO:0000256" key="3">
    <source>
        <dbReference type="ARBA" id="ARBA00022448"/>
    </source>
</evidence>
<dbReference type="SUPFAM" id="SSF103481">
    <property type="entry name" value="Multidrug resistance efflux transporter EmrE"/>
    <property type="match status" value="1"/>
</dbReference>
<evidence type="ECO:0000313" key="10">
    <source>
        <dbReference type="Proteomes" id="UP001054857"/>
    </source>
</evidence>
<organism evidence="9 10">
    <name type="scientific">Astrephomene gubernaculifera</name>
    <dbReference type="NCBI Taxonomy" id="47775"/>
    <lineage>
        <taxon>Eukaryota</taxon>
        <taxon>Viridiplantae</taxon>
        <taxon>Chlorophyta</taxon>
        <taxon>core chlorophytes</taxon>
        <taxon>Chlorophyceae</taxon>
        <taxon>CS clade</taxon>
        <taxon>Chlamydomonadales</taxon>
        <taxon>Astrephomenaceae</taxon>
        <taxon>Astrephomene</taxon>
    </lineage>
</organism>
<feature type="transmembrane region" description="Helical" evidence="8">
    <location>
        <begin position="184"/>
        <end position="203"/>
    </location>
</feature>
<evidence type="ECO:0000256" key="7">
    <source>
        <dbReference type="SAM" id="MobiDB-lite"/>
    </source>
</evidence>
<gene>
    <name evidence="9" type="ORF">Agub_g10807</name>
</gene>
<keyword evidence="6 8" id="KW-0472">Membrane</keyword>
<feature type="transmembrane region" description="Helical" evidence="8">
    <location>
        <begin position="313"/>
        <end position="335"/>
    </location>
</feature>
<evidence type="ECO:0000256" key="2">
    <source>
        <dbReference type="ARBA" id="ARBA00008349"/>
    </source>
</evidence>
<feature type="transmembrane region" description="Helical" evidence="8">
    <location>
        <begin position="96"/>
        <end position="115"/>
    </location>
</feature>
<feature type="transmembrane region" description="Helical" evidence="8">
    <location>
        <begin position="56"/>
        <end position="76"/>
    </location>
</feature>
<accession>A0AAD3DVY1</accession>
<evidence type="ECO:0000313" key="9">
    <source>
        <dbReference type="EMBL" id="GFR48853.1"/>
    </source>
</evidence>
<dbReference type="InterPro" id="IPR013657">
    <property type="entry name" value="SCL35B1-4/HUT1"/>
</dbReference>
<feature type="region of interest" description="Disordered" evidence="7">
    <location>
        <begin position="452"/>
        <end position="509"/>
    </location>
</feature>
<evidence type="ECO:0000256" key="6">
    <source>
        <dbReference type="ARBA" id="ARBA00023136"/>
    </source>
</evidence>
<dbReference type="Pfam" id="PF08449">
    <property type="entry name" value="UAA"/>
    <property type="match status" value="2"/>
</dbReference>
<dbReference type="InterPro" id="IPR037185">
    <property type="entry name" value="EmrE-like"/>
</dbReference>
<dbReference type="PANTHER" id="PTHR10778">
    <property type="entry name" value="SOLUTE CARRIER FAMILY 35 MEMBER B"/>
    <property type="match status" value="1"/>
</dbReference>
<proteinExistence type="inferred from homology"/>
<reference evidence="9 10" key="1">
    <citation type="journal article" date="2021" name="Sci. Rep.">
        <title>Genome sequencing of the multicellular alga Astrephomene provides insights into convergent evolution of germ-soma differentiation.</title>
        <authorList>
            <person name="Yamashita S."/>
            <person name="Yamamoto K."/>
            <person name="Matsuzaki R."/>
            <person name="Suzuki S."/>
            <person name="Yamaguchi H."/>
            <person name="Hirooka S."/>
            <person name="Minakuchi Y."/>
            <person name="Miyagishima S."/>
            <person name="Kawachi M."/>
            <person name="Toyoda A."/>
            <person name="Nozaki H."/>
        </authorList>
    </citation>
    <scope>NUCLEOTIDE SEQUENCE [LARGE SCALE GENOMIC DNA]</scope>
    <source>
        <strain evidence="9 10">NIES-4017</strain>
    </source>
</reference>
<keyword evidence="5 8" id="KW-1133">Transmembrane helix</keyword>
<keyword evidence="3" id="KW-0813">Transport</keyword>
<keyword evidence="10" id="KW-1185">Reference proteome</keyword>
<feature type="compositionally biased region" description="Basic and acidic residues" evidence="7">
    <location>
        <begin position="498"/>
        <end position="509"/>
    </location>
</feature>
<dbReference type="Proteomes" id="UP001054857">
    <property type="component" value="Unassembled WGS sequence"/>
</dbReference>
<evidence type="ECO:0000256" key="5">
    <source>
        <dbReference type="ARBA" id="ARBA00022989"/>
    </source>
</evidence>
<dbReference type="AlphaFoldDB" id="A0AAD3DVY1"/>
<name>A0AAD3DVY1_9CHLO</name>